<evidence type="ECO:0000259" key="5">
    <source>
        <dbReference type="PROSITE" id="PS50931"/>
    </source>
</evidence>
<dbReference type="InterPro" id="IPR005119">
    <property type="entry name" value="LysR_subst-bd"/>
</dbReference>
<dbReference type="RefSeq" id="WP_193954679.1">
    <property type="nucleotide sequence ID" value="NZ_JADEYS010000020.1"/>
</dbReference>
<reference evidence="6" key="1">
    <citation type="submission" date="2020-10" db="EMBL/GenBank/DDBJ databases">
        <title>Bacterium isolated from coastal waters sediment.</title>
        <authorList>
            <person name="Chen R.-J."/>
            <person name="Lu D.-C."/>
            <person name="Zhu K.-L."/>
            <person name="Du Z.-J."/>
        </authorList>
    </citation>
    <scope>NUCLEOTIDE SEQUENCE</scope>
    <source>
        <strain evidence="6">N1Y112</strain>
    </source>
</reference>
<dbReference type="Gene3D" id="1.10.10.10">
    <property type="entry name" value="Winged helix-like DNA-binding domain superfamily/Winged helix DNA-binding domain"/>
    <property type="match status" value="1"/>
</dbReference>
<feature type="domain" description="HTH lysR-type" evidence="5">
    <location>
        <begin position="7"/>
        <end position="64"/>
    </location>
</feature>
<gene>
    <name evidence="6" type="ORF">IOQ59_17125</name>
</gene>
<dbReference type="Pfam" id="PF00126">
    <property type="entry name" value="HTH_1"/>
    <property type="match status" value="1"/>
</dbReference>
<dbReference type="PRINTS" id="PR00039">
    <property type="entry name" value="HTHLYSR"/>
</dbReference>
<dbReference type="InterPro" id="IPR036390">
    <property type="entry name" value="WH_DNA-bd_sf"/>
</dbReference>
<accession>A0A8J7FWP6</accession>
<keyword evidence="3" id="KW-0238">DNA-binding</keyword>
<keyword evidence="7" id="KW-1185">Reference proteome</keyword>
<comment type="similarity">
    <text evidence="1">Belongs to the LysR transcriptional regulatory family.</text>
</comment>
<dbReference type="SUPFAM" id="SSF46785">
    <property type="entry name" value="Winged helix' DNA-binding domain"/>
    <property type="match status" value="1"/>
</dbReference>
<dbReference type="Gene3D" id="3.40.190.10">
    <property type="entry name" value="Periplasmic binding protein-like II"/>
    <property type="match status" value="2"/>
</dbReference>
<comment type="caution">
    <text evidence="6">The sequence shown here is derived from an EMBL/GenBank/DDBJ whole genome shotgun (WGS) entry which is preliminary data.</text>
</comment>
<keyword evidence="4" id="KW-0804">Transcription</keyword>
<dbReference type="PANTHER" id="PTHR30118:SF15">
    <property type="entry name" value="TRANSCRIPTIONAL REGULATORY PROTEIN"/>
    <property type="match status" value="1"/>
</dbReference>
<dbReference type="InterPro" id="IPR037402">
    <property type="entry name" value="YidZ_PBP2"/>
</dbReference>
<protein>
    <submittedName>
        <fullName evidence="6">LysR family transcriptional regulator</fullName>
    </submittedName>
</protein>
<dbReference type="InterPro" id="IPR036388">
    <property type="entry name" value="WH-like_DNA-bd_sf"/>
</dbReference>
<dbReference type="PANTHER" id="PTHR30118">
    <property type="entry name" value="HTH-TYPE TRANSCRIPTIONAL REGULATOR LEUO-RELATED"/>
    <property type="match status" value="1"/>
</dbReference>
<keyword evidence="2" id="KW-0805">Transcription regulation</keyword>
<dbReference type="Pfam" id="PF03466">
    <property type="entry name" value="LysR_substrate"/>
    <property type="match status" value="1"/>
</dbReference>
<evidence type="ECO:0000256" key="3">
    <source>
        <dbReference type="ARBA" id="ARBA00023125"/>
    </source>
</evidence>
<proteinExistence type="inferred from homology"/>
<dbReference type="GO" id="GO:0003700">
    <property type="term" value="F:DNA-binding transcription factor activity"/>
    <property type="evidence" value="ECO:0007669"/>
    <property type="project" value="InterPro"/>
</dbReference>
<organism evidence="6 7">
    <name type="scientific">Pontibacterium sinense</name>
    <dbReference type="NCBI Taxonomy" id="2781979"/>
    <lineage>
        <taxon>Bacteria</taxon>
        <taxon>Pseudomonadati</taxon>
        <taxon>Pseudomonadota</taxon>
        <taxon>Gammaproteobacteria</taxon>
        <taxon>Oceanospirillales</taxon>
        <taxon>Oceanospirillaceae</taxon>
        <taxon>Pontibacterium</taxon>
    </lineage>
</organism>
<dbReference type="PROSITE" id="PS50931">
    <property type="entry name" value="HTH_LYSR"/>
    <property type="match status" value="1"/>
</dbReference>
<dbReference type="AlphaFoldDB" id="A0A8J7FWP6"/>
<dbReference type="Proteomes" id="UP000640333">
    <property type="component" value="Unassembled WGS sequence"/>
</dbReference>
<evidence type="ECO:0000313" key="7">
    <source>
        <dbReference type="Proteomes" id="UP000640333"/>
    </source>
</evidence>
<dbReference type="SUPFAM" id="SSF53850">
    <property type="entry name" value="Periplasmic binding protein-like II"/>
    <property type="match status" value="1"/>
</dbReference>
<evidence type="ECO:0000256" key="1">
    <source>
        <dbReference type="ARBA" id="ARBA00009437"/>
    </source>
</evidence>
<dbReference type="CDD" id="cd08417">
    <property type="entry name" value="PBP2_Nitroaromatics_like"/>
    <property type="match status" value="1"/>
</dbReference>
<dbReference type="InterPro" id="IPR050389">
    <property type="entry name" value="LysR-type_TF"/>
</dbReference>
<dbReference type="GO" id="GO:0003677">
    <property type="term" value="F:DNA binding"/>
    <property type="evidence" value="ECO:0007669"/>
    <property type="project" value="UniProtKB-KW"/>
</dbReference>
<evidence type="ECO:0000313" key="6">
    <source>
        <dbReference type="EMBL" id="MBE9398985.1"/>
    </source>
</evidence>
<dbReference type="InterPro" id="IPR000847">
    <property type="entry name" value="LysR_HTH_N"/>
</dbReference>
<sequence>MKPLRQFDLNLLIIFEALITESHVSRAAEKVCLSQSAMSHALNRLREQMNDPLLVRTEGGLHPTPRALAMLPEVRKALQLIEQTLNPPPPFSESHSNRRFRIAATDYFETVVFPGWFSQLQQRAPQIKVEIDLIAMETAYSRLEKGTVDLIVGLDASQPLPPRLIVEPWITQQQVCIAGINNKDIADNLSLADYLNQPHVVFFDLESETANPIDSWLSTQNTQRDHISRITNYTAGARITARTNAIMTLPFHMAQLFCEMLPLRIVTPPEGIPEIEMTIVQHPLYAEDPAIQWLKQEVQGYARAMMTTG</sequence>
<name>A0A8J7FWP6_9GAMM</name>
<evidence type="ECO:0000256" key="2">
    <source>
        <dbReference type="ARBA" id="ARBA00023015"/>
    </source>
</evidence>
<evidence type="ECO:0000256" key="4">
    <source>
        <dbReference type="ARBA" id="ARBA00023163"/>
    </source>
</evidence>
<dbReference type="EMBL" id="JADEYS010000020">
    <property type="protein sequence ID" value="MBE9398985.1"/>
    <property type="molecule type" value="Genomic_DNA"/>
</dbReference>